<dbReference type="InterPro" id="IPR027417">
    <property type="entry name" value="P-loop_NTPase"/>
</dbReference>
<evidence type="ECO:0000313" key="1">
    <source>
        <dbReference type="EMBL" id="KAB2655176.1"/>
    </source>
</evidence>
<sequence>MKYLTLILNDGGGLGKSELAKLLVDLTRSVGGRSVGVFDGDPKNHSLLTVCGERDANGALLDPEKNDLLTGCRTIDLRDPEKSSAEMIKALEEIQPDLLLADGAGGSAQNLGLMIMKSGTPEEFVGLLEELGYTLILASPQIPQDGGKTIEALSSTKRLVDQYVVFANVHFHIALNRWNGDLDDIDHRFDYWFNSTTRKTLLDVGKLSETKIVELPSEVMSVTSAVPVPYSRFIDPEFARVAQISIRPRMAIKKHRDLFRSQVEADPVLKKAYLGIA</sequence>
<organism evidence="1 2">
    <name type="scientific">Brucella tritici</name>
    <dbReference type="NCBI Taxonomy" id="94626"/>
    <lineage>
        <taxon>Bacteria</taxon>
        <taxon>Pseudomonadati</taxon>
        <taxon>Pseudomonadota</taxon>
        <taxon>Alphaproteobacteria</taxon>
        <taxon>Hyphomicrobiales</taxon>
        <taxon>Brucellaceae</taxon>
        <taxon>Brucella/Ochrobactrum group</taxon>
        <taxon>Brucella</taxon>
    </lineage>
</organism>
<reference evidence="1 2" key="1">
    <citation type="submission" date="2019-09" db="EMBL/GenBank/DDBJ databases">
        <title>Taxonomic organization of the family Brucellaceae based on a phylogenomic approach.</title>
        <authorList>
            <person name="Leclercq S."/>
            <person name="Cloeckaert A."/>
            <person name="Zygmunt M.S."/>
        </authorList>
    </citation>
    <scope>NUCLEOTIDE SEQUENCE [LARGE SCALE GENOMIC DNA]</scope>
    <source>
        <strain evidence="1 2">TA93</strain>
    </source>
</reference>
<gene>
    <name evidence="1" type="ORF">F9K94_21735</name>
</gene>
<dbReference type="RefSeq" id="WP_151648476.1">
    <property type="nucleotide sequence ID" value="NZ_WBVY01000007.1"/>
</dbReference>
<dbReference type="EMBL" id="WBVY01000007">
    <property type="protein sequence ID" value="KAB2655176.1"/>
    <property type="molecule type" value="Genomic_DNA"/>
</dbReference>
<proteinExistence type="predicted"/>
<evidence type="ECO:0000313" key="2">
    <source>
        <dbReference type="Proteomes" id="UP000460650"/>
    </source>
</evidence>
<protein>
    <recommendedName>
        <fullName evidence="3">CobQ/CobB/MinD/ParA nucleotide binding domain-containing protein</fullName>
    </recommendedName>
</protein>
<dbReference type="SUPFAM" id="SSF52540">
    <property type="entry name" value="P-loop containing nucleoside triphosphate hydrolases"/>
    <property type="match status" value="1"/>
</dbReference>
<dbReference type="Proteomes" id="UP000460650">
    <property type="component" value="Unassembled WGS sequence"/>
</dbReference>
<comment type="caution">
    <text evidence="1">The sequence shown here is derived from an EMBL/GenBank/DDBJ whole genome shotgun (WGS) entry which is preliminary data.</text>
</comment>
<accession>A0A7V7VR10</accession>
<dbReference type="AlphaFoldDB" id="A0A7V7VR10"/>
<name>A0A7V7VR10_9HYPH</name>
<evidence type="ECO:0008006" key="3">
    <source>
        <dbReference type="Google" id="ProtNLM"/>
    </source>
</evidence>